<dbReference type="OrthoDB" id="41724at2"/>
<dbReference type="InterPro" id="IPR036278">
    <property type="entry name" value="Sialidase_sf"/>
</dbReference>
<dbReference type="RefSeq" id="WP_093360212.1">
    <property type="nucleotide sequence ID" value="NZ_FOLG01000003.1"/>
</dbReference>
<dbReference type="InterPro" id="IPR011040">
    <property type="entry name" value="Sialidase"/>
</dbReference>
<reference evidence="2 3" key="1">
    <citation type="submission" date="2016-10" db="EMBL/GenBank/DDBJ databases">
        <authorList>
            <person name="de Groot N.N."/>
        </authorList>
    </citation>
    <scope>NUCLEOTIDE SEQUENCE [LARGE SCALE GENOMIC DNA]</scope>
    <source>
        <strain evidence="2 3">DSM 19548</strain>
    </source>
</reference>
<keyword evidence="3" id="KW-1185">Reference proteome</keyword>
<evidence type="ECO:0000313" key="2">
    <source>
        <dbReference type="EMBL" id="SFC26062.1"/>
    </source>
</evidence>
<feature type="domain" description="Sialidase" evidence="1">
    <location>
        <begin position="27"/>
        <end position="341"/>
    </location>
</feature>
<dbReference type="EMBL" id="FOLG01000003">
    <property type="protein sequence ID" value="SFC26062.1"/>
    <property type="molecule type" value="Genomic_DNA"/>
</dbReference>
<accession>A0A1I1HR81</accession>
<dbReference type="Pfam" id="PF13088">
    <property type="entry name" value="BNR_2"/>
    <property type="match status" value="1"/>
</dbReference>
<dbReference type="Gene3D" id="2.120.10.10">
    <property type="match status" value="1"/>
</dbReference>
<proteinExistence type="predicted"/>
<name>A0A1I1HR81_9RHOB</name>
<organism evidence="2 3">
    <name type="scientific">Tropicimonas isoalkanivorans</name>
    <dbReference type="NCBI Taxonomy" id="441112"/>
    <lineage>
        <taxon>Bacteria</taxon>
        <taxon>Pseudomonadati</taxon>
        <taxon>Pseudomonadota</taxon>
        <taxon>Alphaproteobacteria</taxon>
        <taxon>Rhodobacterales</taxon>
        <taxon>Roseobacteraceae</taxon>
        <taxon>Tropicimonas</taxon>
    </lineage>
</organism>
<dbReference type="AlphaFoldDB" id="A0A1I1HR81"/>
<dbReference type="Proteomes" id="UP000198728">
    <property type="component" value="Unassembled WGS sequence"/>
</dbReference>
<dbReference type="STRING" id="441112.SAMN04488094_103244"/>
<dbReference type="SUPFAM" id="SSF50939">
    <property type="entry name" value="Sialidases"/>
    <property type="match status" value="1"/>
</dbReference>
<dbReference type="PANTHER" id="PTHR43752">
    <property type="entry name" value="BNR/ASP-BOX REPEAT FAMILY PROTEIN"/>
    <property type="match status" value="1"/>
</dbReference>
<dbReference type="CDD" id="cd15482">
    <property type="entry name" value="Sialidase_non-viral"/>
    <property type="match status" value="1"/>
</dbReference>
<gene>
    <name evidence="2" type="ORF">SAMN04488094_103244</name>
</gene>
<dbReference type="PANTHER" id="PTHR43752:SF2">
    <property type="entry name" value="BNR_ASP-BOX REPEAT FAMILY PROTEIN"/>
    <property type="match status" value="1"/>
</dbReference>
<evidence type="ECO:0000259" key="1">
    <source>
        <dbReference type="Pfam" id="PF13088"/>
    </source>
</evidence>
<sequence>MKVLQEKKIPTPAPSNHASNLLELGNGDLLCTWFGGSMEGTPDISIYMARFDRSRDTWLEAVKMSDDPTRSEQNPALFRHPSGELWLLYTAQLWADQGTAVVRIRRSADDGMTWSPAVELFDEPGTFIRHAPVVNPSGALLLPIWNSNIRNAFGDDYSLVKVSEDGGETWEQVPVPDSRGSVHMDILETCQVAFFRRRQADHVFRSVSDDGGLSWSEPEATTLPNNNSSIQARELKDGRIAIIYNEIAAAGRAGESSVPPWIKDRDAFLAQCEITESSAIWGVPRNPLVIATSTDLGRSWTKEIVVESDAQLRSDHDQTGAFVGDYSYPSIIQTKDGKLHISYSYLRDYIKHATLEI</sequence>
<evidence type="ECO:0000313" key="3">
    <source>
        <dbReference type="Proteomes" id="UP000198728"/>
    </source>
</evidence>
<protein>
    <submittedName>
        <fullName evidence="2">Predicted neuraminidase (Sialidase)</fullName>
    </submittedName>
</protein>